<evidence type="ECO:0000313" key="2">
    <source>
        <dbReference type="EMBL" id="KKN72054.1"/>
    </source>
</evidence>
<proteinExistence type="predicted"/>
<feature type="region of interest" description="Disordered" evidence="1">
    <location>
        <begin position="75"/>
        <end position="99"/>
    </location>
</feature>
<comment type="caution">
    <text evidence="2">The sequence shown here is derived from an EMBL/GenBank/DDBJ whole genome shotgun (WGS) entry which is preliminary data.</text>
</comment>
<sequence>MITDEQVGKLVVDQARCKQRSEQIEQDLTVLGTEVKRMSLSYQSLEKSILEIANDDKEVLAALGVDIGDLLESVDGKENDDDKPGLKKRTKSLETQQGEDNKTRSLVKILAVIATVLLLPAGGWLGNNLWDHYKDQGVRLDEIGGKATATDAALERHEEQVGHEGLRVQVGATERSISSIDTTLEAIQTAQKQARRENHTAHERLEYQIRRSNR</sequence>
<evidence type="ECO:0000256" key="1">
    <source>
        <dbReference type="SAM" id="MobiDB-lite"/>
    </source>
</evidence>
<name>A0A0F9SYM8_9ZZZZ</name>
<organism evidence="2">
    <name type="scientific">marine sediment metagenome</name>
    <dbReference type="NCBI Taxonomy" id="412755"/>
    <lineage>
        <taxon>unclassified sequences</taxon>
        <taxon>metagenomes</taxon>
        <taxon>ecological metagenomes</taxon>
    </lineage>
</organism>
<reference evidence="2" key="1">
    <citation type="journal article" date="2015" name="Nature">
        <title>Complex archaea that bridge the gap between prokaryotes and eukaryotes.</title>
        <authorList>
            <person name="Spang A."/>
            <person name="Saw J.H."/>
            <person name="Jorgensen S.L."/>
            <person name="Zaremba-Niedzwiedzka K."/>
            <person name="Martijn J."/>
            <person name="Lind A.E."/>
            <person name="van Eijk R."/>
            <person name="Schleper C."/>
            <person name="Guy L."/>
            <person name="Ettema T.J."/>
        </authorList>
    </citation>
    <scope>NUCLEOTIDE SEQUENCE</scope>
</reference>
<dbReference type="AlphaFoldDB" id="A0A0F9SYM8"/>
<feature type="compositionally biased region" description="Basic and acidic residues" evidence="1">
    <location>
        <begin position="75"/>
        <end position="85"/>
    </location>
</feature>
<accession>A0A0F9SYM8</accession>
<dbReference type="EMBL" id="LAZR01000370">
    <property type="protein sequence ID" value="KKN72054.1"/>
    <property type="molecule type" value="Genomic_DNA"/>
</dbReference>
<protein>
    <submittedName>
        <fullName evidence="2">Uncharacterized protein</fullName>
    </submittedName>
</protein>
<gene>
    <name evidence="2" type="ORF">LCGC14_0414490</name>
</gene>